<dbReference type="PANTHER" id="PTHR43668:SF2">
    <property type="entry name" value="ALLANTOINASE"/>
    <property type="match status" value="1"/>
</dbReference>
<dbReference type="GO" id="GO:0006145">
    <property type="term" value="P:purine nucleobase catabolic process"/>
    <property type="evidence" value="ECO:0007669"/>
    <property type="project" value="TreeGrafter"/>
</dbReference>
<comment type="cofactor">
    <cofactor evidence="1">
        <name>Zn(2+)</name>
        <dbReference type="ChEBI" id="CHEBI:29105"/>
    </cofactor>
</comment>
<organism evidence="6">
    <name type="scientific">hydrocarbon metagenome</name>
    <dbReference type="NCBI Taxonomy" id="938273"/>
    <lineage>
        <taxon>unclassified sequences</taxon>
        <taxon>metagenomes</taxon>
        <taxon>ecological metagenomes</taxon>
    </lineage>
</organism>
<proteinExistence type="inferred from homology"/>
<dbReference type="InterPro" id="IPR004722">
    <property type="entry name" value="DHOase"/>
</dbReference>
<dbReference type="Gene3D" id="2.30.40.10">
    <property type="entry name" value="Urease, subunit C, domain 1"/>
    <property type="match status" value="1"/>
</dbReference>
<name>A0A0W8FGY7_9ZZZZ</name>
<dbReference type="GO" id="GO:0004151">
    <property type="term" value="F:dihydroorotase activity"/>
    <property type="evidence" value="ECO:0007669"/>
    <property type="project" value="UniProtKB-EC"/>
</dbReference>
<dbReference type="SUPFAM" id="SSF51556">
    <property type="entry name" value="Metallo-dependent hydrolases"/>
    <property type="match status" value="1"/>
</dbReference>
<keyword evidence="2" id="KW-0479">Metal-binding</keyword>
<dbReference type="GO" id="GO:0046872">
    <property type="term" value="F:metal ion binding"/>
    <property type="evidence" value="ECO:0007669"/>
    <property type="project" value="UniProtKB-KW"/>
</dbReference>
<evidence type="ECO:0000256" key="3">
    <source>
        <dbReference type="ARBA" id="ARBA00022801"/>
    </source>
</evidence>
<dbReference type="Gene3D" id="3.20.20.140">
    <property type="entry name" value="Metal-dependent hydrolases"/>
    <property type="match status" value="1"/>
</dbReference>
<dbReference type="SUPFAM" id="SSF51338">
    <property type="entry name" value="Composite domain of metallo-dependent hydrolases"/>
    <property type="match status" value="1"/>
</dbReference>
<accession>A0A0W8FGY7</accession>
<dbReference type="AlphaFoldDB" id="A0A0W8FGY7"/>
<evidence type="ECO:0000256" key="4">
    <source>
        <dbReference type="ARBA" id="ARBA00022975"/>
    </source>
</evidence>
<reference evidence="6" key="1">
    <citation type="journal article" date="2015" name="Proc. Natl. Acad. Sci. U.S.A.">
        <title>Networks of energetic and metabolic interactions define dynamics in microbial communities.</title>
        <authorList>
            <person name="Embree M."/>
            <person name="Liu J.K."/>
            <person name="Al-Bassam M.M."/>
            <person name="Zengler K."/>
        </authorList>
    </citation>
    <scope>NUCLEOTIDE SEQUENCE</scope>
</reference>
<dbReference type="InterPro" id="IPR050138">
    <property type="entry name" value="DHOase/Allantoinase_Hydrolase"/>
</dbReference>
<keyword evidence="4" id="KW-0665">Pyrimidine biosynthesis</keyword>
<dbReference type="InterPro" id="IPR011059">
    <property type="entry name" value="Metal-dep_hydrolase_composite"/>
</dbReference>
<gene>
    <name evidence="6" type="ORF">ASZ90_010117</name>
</gene>
<protein>
    <submittedName>
        <fullName evidence="6">Dihydroorotase</fullName>
        <ecNumber evidence="6">3.5.2.3</ecNumber>
    </submittedName>
</protein>
<dbReference type="Pfam" id="PF01979">
    <property type="entry name" value="Amidohydro_1"/>
    <property type="match status" value="1"/>
</dbReference>
<evidence type="ECO:0000313" key="6">
    <source>
        <dbReference type="EMBL" id="KUG20166.1"/>
    </source>
</evidence>
<dbReference type="HAMAP" id="MF_00220_A">
    <property type="entry name" value="PyrC_classI_A"/>
    <property type="match status" value="1"/>
</dbReference>
<evidence type="ECO:0000259" key="5">
    <source>
        <dbReference type="Pfam" id="PF01979"/>
    </source>
</evidence>
<dbReference type="NCBIfam" id="TIGR00857">
    <property type="entry name" value="pyrC_multi"/>
    <property type="match status" value="1"/>
</dbReference>
<sequence>MASKVDLVLKNAKLPDGRIADISITGGVVRHVGAPCPAVETIDCQQLLCLPAAVDMHVHMRGGRQLHKEDWKTGSMSAIAGGVTVVVDQPNTIPPITTPELLQARIGEAARDSVCSFAVNAGVTPDAMLEEMWQAGAMAFGEVFTAPSSYGSALTPADLENVLARIHRIGGLATIHAEEVESEESATLQGHCNARPPDGEVRAVKAVTAAAPQTSRLHFCHLSTAEAIRAAGGTVEVTPHHLFLSWEQFDDTDASVKVNPPLRRDAERRDLWLCWDRIDVIASDHAPHTLTEKSLCMREAPPGIPGVQTMVPLLVAQAYVGRVSLASIVEKTSTTPASILGIPRAGFEAGDRADFALYPERTSDISLDQLYSKCDWSPYEGRSAVFPVMVIMRGDLVYREGEFFEASPRWFPGDGYIPPQSIYYTADTAHL</sequence>
<dbReference type="InterPro" id="IPR006680">
    <property type="entry name" value="Amidohydro-rel"/>
</dbReference>
<comment type="caution">
    <text evidence="6">The sequence shown here is derived from an EMBL/GenBank/DDBJ whole genome shotgun (WGS) entry which is preliminary data.</text>
</comment>
<dbReference type="InterPro" id="IPR032466">
    <property type="entry name" value="Metal_Hydrolase"/>
</dbReference>
<dbReference type="PANTHER" id="PTHR43668">
    <property type="entry name" value="ALLANTOINASE"/>
    <property type="match status" value="1"/>
</dbReference>
<dbReference type="EC" id="3.5.2.3" evidence="6"/>
<evidence type="ECO:0000256" key="2">
    <source>
        <dbReference type="ARBA" id="ARBA00022723"/>
    </source>
</evidence>
<feature type="domain" description="Amidohydrolase-related" evidence="5">
    <location>
        <begin position="50"/>
        <end position="358"/>
    </location>
</feature>
<dbReference type="GO" id="GO:0005737">
    <property type="term" value="C:cytoplasm"/>
    <property type="evidence" value="ECO:0007669"/>
    <property type="project" value="TreeGrafter"/>
</dbReference>
<evidence type="ECO:0000256" key="1">
    <source>
        <dbReference type="ARBA" id="ARBA00001947"/>
    </source>
</evidence>
<dbReference type="EMBL" id="LNQE01001219">
    <property type="protein sequence ID" value="KUG20166.1"/>
    <property type="molecule type" value="Genomic_DNA"/>
</dbReference>
<dbReference type="GO" id="GO:0004038">
    <property type="term" value="F:allantoinase activity"/>
    <property type="evidence" value="ECO:0007669"/>
    <property type="project" value="TreeGrafter"/>
</dbReference>
<dbReference type="PROSITE" id="PS00483">
    <property type="entry name" value="DIHYDROOROTASE_2"/>
    <property type="match status" value="1"/>
</dbReference>
<dbReference type="InterPro" id="IPR002195">
    <property type="entry name" value="Dihydroorotase_CS"/>
</dbReference>
<dbReference type="GO" id="GO:0006221">
    <property type="term" value="P:pyrimidine nucleotide biosynthetic process"/>
    <property type="evidence" value="ECO:0007669"/>
    <property type="project" value="UniProtKB-KW"/>
</dbReference>
<keyword evidence="3 6" id="KW-0378">Hydrolase</keyword>